<sequence>MPVCQFFLQGRCRYGDRCWNEHPRGGRHHPPLGGGRGGWGGQPQRVIQFPIQKSTSWGNNRESRRPSFGSYSRSGAQDGGLGFSQNRFSALNSSQDVNDSHKDDDQKLIDIIAKDMEAWESSRQWMFSAYSVAKEKHNLSGFSDFSPEELRLEYYKCRSDGNLQNYINSVQQLVTQWKNRILQLKRLDSSSRAALIQDLQYSSGDAKPAFGFGVQQTVNFGSSSFPTSSSTNISNVRTFSFKPTSGLADTSGASTTVFGSSTTLGSTAFGALPASNAPSSVGFGNSTAPPAASFGFGSAPTSNFGIPATSGFGMGNSAQALPTGFGNLSSSLGPSVFGQSAGQAASGAESSISVTQPAATNSIVGSLFTPRSELSAEDLKQFQAKRFTLGRIPLKPPPADLLSV</sequence>
<evidence type="ECO:0000256" key="11">
    <source>
        <dbReference type="PROSITE-ProRule" id="PRU00723"/>
    </source>
</evidence>
<name>A0A6P7XQK5_9AMPH</name>
<dbReference type="PANTHER" id="PTHR46527">
    <property type="entry name" value="NUCLEOPORIN-LIKE PROTEIN 2"/>
    <property type="match status" value="1"/>
</dbReference>
<proteinExistence type="predicted"/>
<evidence type="ECO:0000256" key="8">
    <source>
        <dbReference type="ARBA" id="ARBA00037262"/>
    </source>
</evidence>
<evidence type="ECO:0000256" key="3">
    <source>
        <dbReference type="ARBA" id="ARBA00022723"/>
    </source>
</evidence>
<dbReference type="AlphaFoldDB" id="A0A6P7XQK5"/>
<evidence type="ECO:0000256" key="9">
    <source>
        <dbReference type="ARBA" id="ARBA00039886"/>
    </source>
</evidence>
<feature type="domain" description="C3H1-type" evidence="13">
    <location>
        <begin position="1"/>
        <end position="25"/>
    </location>
</feature>
<dbReference type="InterPro" id="IPR041367">
    <property type="entry name" value="Znf-CCCH_4"/>
</dbReference>
<gene>
    <name evidence="15" type="primary">NUP42</name>
</gene>
<dbReference type="InterPro" id="IPR051767">
    <property type="entry name" value="Nucleoporin_NUP42"/>
</dbReference>
<evidence type="ECO:0000256" key="5">
    <source>
        <dbReference type="ARBA" id="ARBA00022833"/>
    </source>
</evidence>
<dbReference type="OrthoDB" id="20729at2759"/>
<dbReference type="Proteomes" id="UP000515156">
    <property type="component" value="Chromosome 1"/>
</dbReference>
<dbReference type="SMART" id="SM00356">
    <property type="entry name" value="ZnF_C3H1"/>
    <property type="match status" value="1"/>
</dbReference>
<evidence type="ECO:0000256" key="6">
    <source>
        <dbReference type="ARBA" id="ARBA00023132"/>
    </source>
</evidence>
<dbReference type="PANTHER" id="PTHR46527:SF1">
    <property type="entry name" value="NUCLEOPORIN NUP42"/>
    <property type="match status" value="1"/>
</dbReference>
<keyword evidence="6" id="KW-0811">Translocation</keyword>
<keyword evidence="5 11" id="KW-0862">Zinc</keyword>
<dbReference type="GO" id="GO:0008270">
    <property type="term" value="F:zinc ion binding"/>
    <property type="evidence" value="ECO:0007669"/>
    <property type="project" value="UniProtKB-KW"/>
</dbReference>
<comment type="function">
    <text evidence="8">Required for the export of mRNAs containing poly(A) tails from the nucleus into the cytoplasm.</text>
</comment>
<feature type="zinc finger region" description="C3H1-type" evidence="11">
    <location>
        <begin position="1"/>
        <end position="25"/>
    </location>
</feature>
<evidence type="ECO:0000256" key="1">
    <source>
        <dbReference type="ARBA" id="ARBA00004335"/>
    </source>
</evidence>
<keyword evidence="6" id="KW-0509">mRNA transport</keyword>
<evidence type="ECO:0000313" key="14">
    <source>
        <dbReference type="Proteomes" id="UP000515156"/>
    </source>
</evidence>
<keyword evidence="14" id="KW-1185">Reference proteome</keyword>
<evidence type="ECO:0000256" key="2">
    <source>
        <dbReference type="ARBA" id="ARBA00004567"/>
    </source>
</evidence>
<evidence type="ECO:0000256" key="7">
    <source>
        <dbReference type="ARBA" id="ARBA00023242"/>
    </source>
</evidence>
<keyword evidence="6" id="KW-0653">Protein transport</keyword>
<dbReference type="GO" id="GO:0005643">
    <property type="term" value="C:nuclear pore"/>
    <property type="evidence" value="ECO:0007669"/>
    <property type="project" value="UniProtKB-SubCell"/>
</dbReference>
<dbReference type="Pfam" id="PF18044">
    <property type="entry name" value="zf-CCCH_4"/>
    <property type="match status" value="1"/>
</dbReference>
<dbReference type="CTD" id="11097"/>
<dbReference type="FunCoup" id="A0A6P7XQK5">
    <property type="interactions" value="3724"/>
</dbReference>
<dbReference type="GO" id="GO:0031965">
    <property type="term" value="C:nuclear membrane"/>
    <property type="evidence" value="ECO:0007669"/>
    <property type="project" value="UniProtKB-SubCell"/>
</dbReference>
<keyword evidence="3 11" id="KW-0479">Metal-binding</keyword>
<dbReference type="InParanoid" id="A0A6P7XQK5"/>
<evidence type="ECO:0000259" key="13">
    <source>
        <dbReference type="PROSITE" id="PS50103"/>
    </source>
</evidence>
<dbReference type="PROSITE" id="PS50103">
    <property type="entry name" value="ZF_C3H1"/>
    <property type="match status" value="1"/>
</dbReference>
<dbReference type="GeneID" id="115469297"/>
<reference evidence="15" key="1">
    <citation type="submission" date="2025-08" db="UniProtKB">
        <authorList>
            <consortium name="RefSeq"/>
        </authorList>
    </citation>
    <scope>IDENTIFICATION</scope>
</reference>
<dbReference type="InterPro" id="IPR000571">
    <property type="entry name" value="Znf_CCCH"/>
</dbReference>
<dbReference type="RefSeq" id="XP_030057667.1">
    <property type="nucleotide sequence ID" value="XM_030201807.1"/>
</dbReference>
<keyword evidence="6" id="KW-0813">Transport</keyword>
<evidence type="ECO:0000313" key="15">
    <source>
        <dbReference type="RefSeq" id="XP_030057667.1"/>
    </source>
</evidence>
<accession>A0A6P7XQK5</accession>
<keyword evidence="7" id="KW-0539">Nucleus</keyword>
<keyword evidence="6" id="KW-0906">Nuclear pore complex</keyword>
<organism evidence="14 15">
    <name type="scientific">Microcaecilia unicolor</name>
    <dbReference type="NCBI Taxonomy" id="1415580"/>
    <lineage>
        <taxon>Eukaryota</taxon>
        <taxon>Metazoa</taxon>
        <taxon>Chordata</taxon>
        <taxon>Craniata</taxon>
        <taxon>Vertebrata</taxon>
        <taxon>Euteleostomi</taxon>
        <taxon>Amphibia</taxon>
        <taxon>Gymnophiona</taxon>
        <taxon>Siphonopidae</taxon>
        <taxon>Microcaecilia</taxon>
    </lineage>
</organism>
<comment type="subcellular location">
    <subcellularLocation>
        <location evidence="1">Nucleus membrane</location>
        <topology evidence="1">Peripheral membrane protein</topology>
        <orientation evidence="1">Cytoplasmic side</orientation>
    </subcellularLocation>
    <subcellularLocation>
        <location evidence="2">Nucleus</location>
        <location evidence="2">Nuclear pore complex</location>
    </subcellularLocation>
</comment>
<dbReference type="Gene3D" id="4.10.1000.10">
    <property type="entry name" value="Zinc finger, CCCH-type"/>
    <property type="match status" value="1"/>
</dbReference>
<evidence type="ECO:0000256" key="12">
    <source>
        <dbReference type="SAM" id="MobiDB-lite"/>
    </source>
</evidence>
<protein>
    <recommendedName>
        <fullName evidence="9">Nucleoporin NUP42</fullName>
    </recommendedName>
    <alternativeName>
        <fullName evidence="10">Nucleoporin-like protein 2</fullName>
    </alternativeName>
</protein>
<keyword evidence="4 11" id="KW-0863">Zinc-finger</keyword>
<evidence type="ECO:0000256" key="4">
    <source>
        <dbReference type="ARBA" id="ARBA00022771"/>
    </source>
</evidence>
<dbReference type="KEGG" id="muo:115469297"/>
<feature type="region of interest" description="Disordered" evidence="12">
    <location>
        <begin position="53"/>
        <end position="76"/>
    </location>
</feature>
<evidence type="ECO:0000256" key="10">
    <source>
        <dbReference type="ARBA" id="ARBA00042384"/>
    </source>
</evidence>